<dbReference type="GO" id="GO:0042554">
    <property type="term" value="P:superoxide anion generation"/>
    <property type="evidence" value="ECO:0007669"/>
    <property type="project" value="TreeGrafter"/>
</dbReference>
<dbReference type="PRINTS" id="PR00466">
    <property type="entry name" value="GP91PHOX"/>
</dbReference>
<dbReference type="SUPFAM" id="SSF63380">
    <property type="entry name" value="Riboflavin synthase domain-like"/>
    <property type="match status" value="1"/>
</dbReference>
<reference evidence="4 5" key="1">
    <citation type="submission" date="2014-04" db="EMBL/GenBank/DDBJ databases">
        <title>A new species of microsporidia sheds light on the evolution of extreme parasitism.</title>
        <authorList>
            <person name="Haag K.L."/>
            <person name="James T.Y."/>
            <person name="Larsson R."/>
            <person name="Schaer T.M."/>
            <person name="Refardt D."/>
            <person name="Pombert J.-F."/>
            <person name="Ebert D."/>
        </authorList>
    </citation>
    <scope>NUCLEOTIDE SEQUENCE [LARGE SCALE GENOMIC DNA]</scope>
    <source>
        <strain evidence="4 5">UGP3</strain>
        <tissue evidence="4">Spores</tissue>
    </source>
</reference>
<keyword evidence="5" id="KW-1185">Reference proteome</keyword>
<dbReference type="PANTHER" id="PTHR11972:SF153">
    <property type="entry name" value="SUPEROXIDE-GENERATING NADPH OXIDASE HEAVY CHAIN SUBUNIT A"/>
    <property type="match status" value="1"/>
</dbReference>
<keyword evidence="2" id="KW-1133">Transmembrane helix</keyword>
<dbReference type="HOGENOM" id="CLU_1120388_0_0_1"/>
<dbReference type="OrthoDB" id="167398at2759"/>
<evidence type="ECO:0000313" key="4">
    <source>
        <dbReference type="EMBL" id="KGG51521.1"/>
    </source>
</evidence>
<sequence>MHKNASFFPFCLLYLIGIHGSFCFFLVDQLHPVCPTSTDWLWFVPFLGIYLVDWLFRLAKSWRAYSPSSVILHPGDVVELRWQKAVLPTYKHGQYILLTCDSLSRFQSHPFTLTSAPEEQFVSVHIRSLGDWTFSLRTLFERNTHKDTSCSYFQENGTASFVGSPFATFSIGGNISSRILLMPPPNKIKWPAFHLDGPYGNSIQKAFSFEILVCIGAGIGQTPFASLLKSIWYRHPVTNPSIAGIGTL</sequence>
<evidence type="ECO:0000313" key="5">
    <source>
        <dbReference type="Proteomes" id="UP000029725"/>
    </source>
</evidence>
<evidence type="ECO:0000259" key="3">
    <source>
        <dbReference type="PROSITE" id="PS51384"/>
    </source>
</evidence>
<dbReference type="EMBL" id="JMKJ01000255">
    <property type="protein sequence ID" value="KGG51521.1"/>
    <property type="molecule type" value="Genomic_DNA"/>
</dbReference>
<name>A0A098VUY8_9MICR</name>
<dbReference type="PANTHER" id="PTHR11972">
    <property type="entry name" value="NADPH OXIDASE"/>
    <property type="match status" value="1"/>
</dbReference>
<keyword evidence="2" id="KW-0472">Membrane</keyword>
<dbReference type="InterPro" id="IPR050369">
    <property type="entry name" value="RBOH/FRE"/>
</dbReference>
<dbReference type="GO" id="GO:0043020">
    <property type="term" value="C:NADPH oxidase complex"/>
    <property type="evidence" value="ECO:0007669"/>
    <property type="project" value="TreeGrafter"/>
</dbReference>
<dbReference type="InterPro" id="IPR000778">
    <property type="entry name" value="Cyt_b245_heavy_chain"/>
</dbReference>
<comment type="caution">
    <text evidence="4">The sequence shown here is derived from an EMBL/GenBank/DDBJ whole genome shotgun (WGS) entry which is preliminary data.</text>
</comment>
<feature type="transmembrane region" description="Helical" evidence="2">
    <location>
        <begin position="39"/>
        <end position="56"/>
    </location>
</feature>
<evidence type="ECO:0000256" key="1">
    <source>
        <dbReference type="ARBA" id="ARBA00023002"/>
    </source>
</evidence>
<dbReference type="InterPro" id="IPR013112">
    <property type="entry name" value="FAD-bd_8"/>
</dbReference>
<dbReference type="GO" id="GO:0016175">
    <property type="term" value="F:superoxide-generating NAD(P)H oxidase activity"/>
    <property type="evidence" value="ECO:0007669"/>
    <property type="project" value="TreeGrafter"/>
</dbReference>
<dbReference type="GO" id="GO:0006952">
    <property type="term" value="P:defense response"/>
    <property type="evidence" value="ECO:0007669"/>
    <property type="project" value="TreeGrafter"/>
</dbReference>
<dbReference type="SUPFAM" id="SSF52343">
    <property type="entry name" value="Ferredoxin reductase-like, C-terminal NADP-linked domain"/>
    <property type="match status" value="1"/>
</dbReference>
<organism evidence="4 5">
    <name type="scientific">Mitosporidium daphniae</name>
    <dbReference type="NCBI Taxonomy" id="1485682"/>
    <lineage>
        <taxon>Eukaryota</taxon>
        <taxon>Fungi</taxon>
        <taxon>Fungi incertae sedis</taxon>
        <taxon>Microsporidia</taxon>
        <taxon>Mitosporidium</taxon>
    </lineage>
</organism>
<dbReference type="Proteomes" id="UP000029725">
    <property type="component" value="Unassembled WGS sequence"/>
</dbReference>
<dbReference type="Gene3D" id="2.40.30.10">
    <property type="entry name" value="Translation factors"/>
    <property type="match status" value="1"/>
</dbReference>
<dbReference type="Gene3D" id="3.40.50.80">
    <property type="entry name" value="Nucleotide-binding domain of ferredoxin-NADP reductase (FNR) module"/>
    <property type="match status" value="1"/>
</dbReference>
<dbReference type="GeneID" id="25259595"/>
<accession>A0A098VUY8</accession>
<dbReference type="RefSeq" id="XP_013237973.1">
    <property type="nucleotide sequence ID" value="XM_013382519.1"/>
</dbReference>
<dbReference type="PROSITE" id="PS51384">
    <property type="entry name" value="FAD_FR"/>
    <property type="match status" value="1"/>
</dbReference>
<feature type="domain" description="FAD-binding FR-type" evidence="3">
    <location>
        <begin position="60"/>
        <end position="205"/>
    </location>
</feature>
<keyword evidence="1" id="KW-0560">Oxidoreductase</keyword>
<gene>
    <name evidence="4" type="ORF">DI09_32p60</name>
</gene>
<keyword evidence="2" id="KW-0812">Transmembrane</keyword>
<feature type="transmembrane region" description="Helical" evidence="2">
    <location>
        <begin position="7"/>
        <end position="27"/>
    </location>
</feature>
<dbReference type="AlphaFoldDB" id="A0A098VUY8"/>
<proteinExistence type="predicted"/>
<dbReference type="CDD" id="cd06186">
    <property type="entry name" value="NOX_Duox_like_FAD_NADP"/>
    <property type="match status" value="1"/>
</dbReference>
<dbReference type="InterPro" id="IPR017938">
    <property type="entry name" value="Riboflavin_synthase-like_b-brl"/>
</dbReference>
<protein>
    <submittedName>
        <fullName evidence="4">Subunit beta of cytochrome b-245 heavy chain</fullName>
    </submittedName>
</protein>
<dbReference type="Pfam" id="PF08022">
    <property type="entry name" value="FAD_binding_8"/>
    <property type="match status" value="1"/>
</dbReference>
<evidence type="ECO:0000256" key="2">
    <source>
        <dbReference type="SAM" id="Phobius"/>
    </source>
</evidence>
<dbReference type="VEuPathDB" id="MicrosporidiaDB:DI09_32p60"/>
<dbReference type="InterPro" id="IPR039261">
    <property type="entry name" value="FNR_nucleotide-bd"/>
</dbReference>
<dbReference type="InterPro" id="IPR017927">
    <property type="entry name" value="FAD-bd_FR_type"/>
</dbReference>